<sequence length="169" mass="18484">MQFISAVLLTASSVVAAPARPQTIDVPVLFKSALVPHGCTRYVKGFDITGVTTEVDLTFNDGIRNAQDCFERCAKSPSTCVSWVWKFTTDPNHRTCTLYSNFNLPSQVNIAFDIQKSTSNINNNKLMANNNNPQMGANVPQCTKFNSNVPDDDCLSGISMLTANNLLIC</sequence>
<feature type="signal peptide" evidence="1">
    <location>
        <begin position="1"/>
        <end position="16"/>
    </location>
</feature>
<organism evidence="2 3">
    <name type="scientific">Boothiomyces macroporosus</name>
    <dbReference type="NCBI Taxonomy" id="261099"/>
    <lineage>
        <taxon>Eukaryota</taxon>
        <taxon>Fungi</taxon>
        <taxon>Fungi incertae sedis</taxon>
        <taxon>Chytridiomycota</taxon>
        <taxon>Chytridiomycota incertae sedis</taxon>
        <taxon>Chytridiomycetes</taxon>
        <taxon>Rhizophydiales</taxon>
        <taxon>Terramycetaceae</taxon>
        <taxon>Boothiomyces</taxon>
    </lineage>
</organism>
<gene>
    <name evidence="2" type="ORF">HK103_003840</name>
</gene>
<evidence type="ECO:0000256" key="1">
    <source>
        <dbReference type="SAM" id="SignalP"/>
    </source>
</evidence>
<proteinExistence type="predicted"/>
<keyword evidence="3" id="KW-1185">Reference proteome</keyword>
<keyword evidence="1" id="KW-0732">Signal</keyword>
<dbReference type="EMBL" id="JADGKB010000003">
    <property type="protein sequence ID" value="KAJ3261997.1"/>
    <property type="molecule type" value="Genomic_DNA"/>
</dbReference>
<comment type="caution">
    <text evidence="2">The sequence shown here is derived from an EMBL/GenBank/DDBJ whole genome shotgun (WGS) entry which is preliminary data.</text>
</comment>
<accession>A0AAD5UM67</accession>
<feature type="chain" id="PRO_5042104435" description="Apple domain-containing protein" evidence="1">
    <location>
        <begin position="17"/>
        <end position="169"/>
    </location>
</feature>
<name>A0AAD5UM67_9FUNG</name>
<dbReference type="AlphaFoldDB" id="A0AAD5UM67"/>
<protein>
    <recommendedName>
        <fullName evidence="4">Apple domain-containing protein</fullName>
    </recommendedName>
</protein>
<evidence type="ECO:0000313" key="3">
    <source>
        <dbReference type="Proteomes" id="UP001210925"/>
    </source>
</evidence>
<reference evidence="2" key="1">
    <citation type="submission" date="2020-05" db="EMBL/GenBank/DDBJ databases">
        <title>Phylogenomic resolution of chytrid fungi.</title>
        <authorList>
            <person name="Stajich J.E."/>
            <person name="Amses K."/>
            <person name="Simmons R."/>
            <person name="Seto K."/>
            <person name="Myers J."/>
            <person name="Bonds A."/>
            <person name="Quandt C.A."/>
            <person name="Barry K."/>
            <person name="Liu P."/>
            <person name="Grigoriev I."/>
            <person name="Longcore J.E."/>
            <person name="James T.Y."/>
        </authorList>
    </citation>
    <scope>NUCLEOTIDE SEQUENCE</scope>
    <source>
        <strain evidence="2">PLAUS21</strain>
    </source>
</reference>
<evidence type="ECO:0008006" key="4">
    <source>
        <dbReference type="Google" id="ProtNLM"/>
    </source>
</evidence>
<evidence type="ECO:0000313" key="2">
    <source>
        <dbReference type="EMBL" id="KAJ3261997.1"/>
    </source>
</evidence>
<dbReference type="Proteomes" id="UP001210925">
    <property type="component" value="Unassembled WGS sequence"/>
</dbReference>